<dbReference type="EMBL" id="FNFC01000012">
    <property type="protein sequence ID" value="SDJ93830.1"/>
    <property type="molecule type" value="Genomic_DNA"/>
</dbReference>
<accession>A0A1G8XVN5</accession>
<evidence type="ECO:0000313" key="3">
    <source>
        <dbReference type="Proteomes" id="UP000198856"/>
    </source>
</evidence>
<evidence type="ECO:0000313" key="2">
    <source>
        <dbReference type="EMBL" id="SDJ93830.1"/>
    </source>
</evidence>
<keyword evidence="1" id="KW-1133">Transmembrane helix</keyword>
<dbReference type="InterPro" id="IPR040493">
    <property type="entry name" value="DUF5518"/>
</dbReference>
<dbReference type="Pfam" id="PF17647">
    <property type="entry name" value="DUF5518"/>
    <property type="match status" value="1"/>
</dbReference>
<feature type="transmembrane region" description="Helical" evidence="1">
    <location>
        <begin position="96"/>
        <end position="116"/>
    </location>
</feature>
<reference evidence="2 3" key="1">
    <citation type="submission" date="2016-10" db="EMBL/GenBank/DDBJ databases">
        <authorList>
            <person name="de Groot N.N."/>
        </authorList>
    </citation>
    <scope>NUCLEOTIDE SEQUENCE [LARGE SCALE GENOMIC DNA]</scope>
    <source>
        <strain evidence="2 3">IBRC-M10015</strain>
    </source>
</reference>
<dbReference type="AlphaFoldDB" id="A0A1G8XVN5"/>
<dbReference type="RefSeq" id="WP_092703584.1">
    <property type="nucleotide sequence ID" value="NZ_FNFC01000012.1"/>
</dbReference>
<keyword evidence="1" id="KW-0472">Membrane</keyword>
<keyword evidence="3" id="KW-1185">Reference proteome</keyword>
<feature type="transmembrane region" description="Helical" evidence="1">
    <location>
        <begin position="38"/>
        <end position="58"/>
    </location>
</feature>
<feature type="transmembrane region" description="Helical" evidence="1">
    <location>
        <begin position="12"/>
        <end position="32"/>
    </location>
</feature>
<protein>
    <submittedName>
        <fullName evidence="2">Uncharacterized protein</fullName>
    </submittedName>
</protein>
<evidence type="ECO:0000256" key="1">
    <source>
        <dbReference type="SAM" id="Phobius"/>
    </source>
</evidence>
<feature type="transmembrane region" description="Helical" evidence="1">
    <location>
        <begin position="70"/>
        <end position="90"/>
    </location>
</feature>
<dbReference type="OrthoDB" id="343058at2157"/>
<organism evidence="2 3">
    <name type="scientific">Halovenus aranensis</name>
    <dbReference type="NCBI Taxonomy" id="890420"/>
    <lineage>
        <taxon>Archaea</taxon>
        <taxon>Methanobacteriati</taxon>
        <taxon>Methanobacteriota</taxon>
        <taxon>Stenosarchaea group</taxon>
        <taxon>Halobacteria</taxon>
        <taxon>Halobacteriales</taxon>
        <taxon>Haloarculaceae</taxon>
        <taxon>Halovenus</taxon>
    </lineage>
</organism>
<proteinExistence type="predicted"/>
<name>A0A1G8XVN5_9EURY</name>
<sequence length="135" mass="13224">MPVALRRLSAAWRFAVVGALVSVPVGIVLELLPYSATTLAGSVMIFGAAVAGALAARYSTDPDAAGARAGALGGVVGVITSLVTAVTAPTGTQSSVVSLLFAGVVVVCLAPLFGLACGRLGAWVDDAVTGRGRAG</sequence>
<keyword evidence="1" id="KW-0812">Transmembrane</keyword>
<dbReference type="Proteomes" id="UP000198856">
    <property type="component" value="Unassembled WGS sequence"/>
</dbReference>
<gene>
    <name evidence="2" type="ORF">SAMN05216226_11271</name>
</gene>